<comment type="caution">
    <text evidence="1">The sequence shown here is derived from an EMBL/GenBank/DDBJ whole genome shotgun (WGS) entry which is preliminary data.</text>
</comment>
<dbReference type="EMBL" id="BGPR01131593">
    <property type="protein sequence ID" value="GBN47153.1"/>
    <property type="molecule type" value="Genomic_DNA"/>
</dbReference>
<keyword evidence="2" id="KW-1185">Reference proteome</keyword>
<evidence type="ECO:0000313" key="1">
    <source>
        <dbReference type="EMBL" id="GBN47153.1"/>
    </source>
</evidence>
<name>A0A4Y2P7Y1_ARAVE</name>
<proteinExistence type="predicted"/>
<sequence>MESAEVGNSRAGNCHPLLGSVVGEAVGPESLPMSYGFFVFRRR</sequence>
<dbReference type="Proteomes" id="UP000499080">
    <property type="component" value="Unassembled WGS sequence"/>
</dbReference>
<gene>
    <name evidence="1" type="ORF">AVEN_20070_1</name>
</gene>
<reference evidence="1 2" key="1">
    <citation type="journal article" date="2019" name="Sci. Rep.">
        <title>Orb-weaving spider Araneus ventricosus genome elucidates the spidroin gene catalogue.</title>
        <authorList>
            <person name="Kono N."/>
            <person name="Nakamura H."/>
            <person name="Ohtoshi R."/>
            <person name="Moran D.A.P."/>
            <person name="Shinohara A."/>
            <person name="Yoshida Y."/>
            <person name="Fujiwara M."/>
            <person name="Mori M."/>
            <person name="Tomita M."/>
            <person name="Arakawa K."/>
        </authorList>
    </citation>
    <scope>NUCLEOTIDE SEQUENCE [LARGE SCALE GENOMIC DNA]</scope>
</reference>
<organism evidence="1 2">
    <name type="scientific">Araneus ventricosus</name>
    <name type="common">Orbweaver spider</name>
    <name type="synonym">Epeira ventricosa</name>
    <dbReference type="NCBI Taxonomy" id="182803"/>
    <lineage>
        <taxon>Eukaryota</taxon>
        <taxon>Metazoa</taxon>
        <taxon>Ecdysozoa</taxon>
        <taxon>Arthropoda</taxon>
        <taxon>Chelicerata</taxon>
        <taxon>Arachnida</taxon>
        <taxon>Araneae</taxon>
        <taxon>Araneomorphae</taxon>
        <taxon>Entelegynae</taxon>
        <taxon>Araneoidea</taxon>
        <taxon>Araneidae</taxon>
        <taxon>Araneus</taxon>
    </lineage>
</organism>
<feature type="non-terminal residue" evidence="1">
    <location>
        <position position="43"/>
    </location>
</feature>
<dbReference type="AlphaFoldDB" id="A0A4Y2P7Y1"/>
<accession>A0A4Y2P7Y1</accession>
<evidence type="ECO:0000313" key="2">
    <source>
        <dbReference type="Proteomes" id="UP000499080"/>
    </source>
</evidence>
<protein>
    <submittedName>
        <fullName evidence="1">Uncharacterized protein</fullName>
    </submittedName>
</protein>